<gene>
    <name evidence="3" type="ORF">PF004_g5794</name>
    <name evidence="4" type="ORF">PF008_g8709</name>
    <name evidence="2" type="ORF">PF010_g5128</name>
</gene>
<protein>
    <submittedName>
        <fullName evidence="4">Uncharacterized protein</fullName>
    </submittedName>
</protein>
<reference evidence="5 6" key="1">
    <citation type="submission" date="2018-09" db="EMBL/GenBank/DDBJ databases">
        <title>Genomic investigation of the strawberry pathogen Phytophthora fragariae indicates pathogenicity is determined by transcriptional variation in three key races.</title>
        <authorList>
            <person name="Adams T.M."/>
            <person name="Armitage A.D."/>
            <person name="Sobczyk M.K."/>
            <person name="Bates H.J."/>
            <person name="Dunwell J.M."/>
            <person name="Nellist C.F."/>
            <person name="Harrison R.J."/>
        </authorList>
    </citation>
    <scope>NUCLEOTIDE SEQUENCE [LARGE SCALE GENOMIC DNA]</scope>
    <source>
        <strain evidence="3 5">BC-23</strain>
        <strain evidence="4 6">NOV-77</strain>
        <strain evidence="2 7">ONT-3</strain>
    </source>
</reference>
<accession>A0A6G0RZC4</accession>
<evidence type="ECO:0000313" key="3">
    <source>
        <dbReference type="EMBL" id="KAE9244165.1"/>
    </source>
</evidence>
<dbReference type="Proteomes" id="UP000488956">
    <property type="component" value="Unassembled WGS sequence"/>
</dbReference>
<dbReference type="EMBL" id="QXGC01000225">
    <property type="protein sequence ID" value="KAE9244165.1"/>
    <property type="molecule type" value="Genomic_DNA"/>
</dbReference>
<evidence type="ECO:0000256" key="1">
    <source>
        <dbReference type="SAM" id="MobiDB-lite"/>
    </source>
</evidence>
<evidence type="ECO:0000313" key="6">
    <source>
        <dbReference type="Proteomes" id="UP000486351"/>
    </source>
</evidence>
<proteinExistence type="predicted"/>
<evidence type="ECO:0000313" key="2">
    <source>
        <dbReference type="EMBL" id="KAE9126842.1"/>
    </source>
</evidence>
<dbReference type="AlphaFoldDB" id="A0A6G0RZC4"/>
<comment type="caution">
    <text evidence="4">The sequence shown here is derived from an EMBL/GenBank/DDBJ whole genome shotgun (WGS) entry which is preliminary data.</text>
</comment>
<dbReference type="EMBL" id="QXFX01000185">
    <property type="protein sequence ID" value="KAE9126842.1"/>
    <property type="molecule type" value="Genomic_DNA"/>
</dbReference>
<organism evidence="4 6">
    <name type="scientific">Phytophthora fragariae</name>
    <dbReference type="NCBI Taxonomy" id="53985"/>
    <lineage>
        <taxon>Eukaryota</taxon>
        <taxon>Sar</taxon>
        <taxon>Stramenopiles</taxon>
        <taxon>Oomycota</taxon>
        <taxon>Peronosporomycetes</taxon>
        <taxon>Peronosporales</taxon>
        <taxon>Peronosporaceae</taxon>
        <taxon>Phytophthora</taxon>
    </lineage>
</organism>
<dbReference type="Proteomes" id="UP000476176">
    <property type="component" value="Unassembled WGS sequence"/>
</dbReference>
<evidence type="ECO:0000313" key="5">
    <source>
        <dbReference type="Proteomes" id="UP000476176"/>
    </source>
</evidence>
<evidence type="ECO:0000313" key="7">
    <source>
        <dbReference type="Proteomes" id="UP000488956"/>
    </source>
</evidence>
<dbReference type="EMBL" id="QXFY01000398">
    <property type="protein sequence ID" value="KAE9345531.1"/>
    <property type="molecule type" value="Genomic_DNA"/>
</dbReference>
<name>A0A6G0RZC4_9STRA</name>
<evidence type="ECO:0000313" key="4">
    <source>
        <dbReference type="EMBL" id="KAE9345531.1"/>
    </source>
</evidence>
<feature type="region of interest" description="Disordered" evidence="1">
    <location>
        <begin position="33"/>
        <end position="62"/>
    </location>
</feature>
<dbReference type="Proteomes" id="UP000486351">
    <property type="component" value="Unassembled WGS sequence"/>
</dbReference>
<sequence>MASLSSRSLLQRASRARFPLALSCFHSNSGSLRTRAAERSQAGPSTPPCDAASPQLSGLTRLGHEDTRASVRDLIEAVRHADASLKTVEVATPDGTKLARTVRLSELTAMSFCLCLNHVNVLVEGSRSSAGMRI</sequence>